<feature type="region of interest" description="Disordered" evidence="1">
    <location>
        <begin position="1"/>
        <end position="32"/>
    </location>
</feature>
<gene>
    <name evidence="2" type="ORF">I350_03292</name>
</gene>
<name>A0A1E3K3F0_9TREE</name>
<dbReference type="EMBL" id="MEKH01000005">
    <property type="protein sequence ID" value="ODO07718.1"/>
    <property type="molecule type" value="Genomic_DNA"/>
</dbReference>
<dbReference type="OrthoDB" id="10338585at2759"/>
<reference evidence="2 3" key="1">
    <citation type="submission" date="2016-06" db="EMBL/GenBank/DDBJ databases">
        <title>Evolution of pathogenesis and genome organization in the Tremellales.</title>
        <authorList>
            <person name="Cuomo C."/>
            <person name="Litvintseva A."/>
            <person name="Heitman J."/>
            <person name="Chen Y."/>
            <person name="Sun S."/>
            <person name="Springer D."/>
            <person name="Dromer F."/>
            <person name="Young S."/>
            <person name="Zeng Q."/>
            <person name="Chapman S."/>
            <person name="Gujja S."/>
            <person name="Saif S."/>
            <person name="Birren B."/>
        </authorList>
    </citation>
    <scope>NUCLEOTIDE SEQUENCE [LARGE SCALE GENOMIC DNA]</scope>
    <source>
        <strain evidence="2 3">CBS 6273</strain>
    </source>
</reference>
<evidence type="ECO:0000313" key="2">
    <source>
        <dbReference type="EMBL" id="ODO07718.1"/>
    </source>
</evidence>
<evidence type="ECO:0000256" key="1">
    <source>
        <dbReference type="SAM" id="MobiDB-lite"/>
    </source>
</evidence>
<organism evidence="2 3">
    <name type="scientific">Cryptococcus amylolentus CBS 6273</name>
    <dbReference type="NCBI Taxonomy" id="1296118"/>
    <lineage>
        <taxon>Eukaryota</taxon>
        <taxon>Fungi</taxon>
        <taxon>Dikarya</taxon>
        <taxon>Basidiomycota</taxon>
        <taxon>Agaricomycotina</taxon>
        <taxon>Tremellomycetes</taxon>
        <taxon>Tremellales</taxon>
        <taxon>Cryptococcaceae</taxon>
        <taxon>Cryptococcus</taxon>
    </lineage>
</organism>
<comment type="caution">
    <text evidence="2">The sequence shown here is derived from an EMBL/GenBank/DDBJ whole genome shotgun (WGS) entry which is preliminary data.</text>
</comment>
<protein>
    <submittedName>
        <fullName evidence="2">Uncharacterized protein</fullName>
    </submittedName>
</protein>
<evidence type="ECO:0000313" key="3">
    <source>
        <dbReference type="Proteomes" id="UP000095149"/>
    </source>
</evidence>
<proteinExistence type="predicted"/>
<dbReference type="AlphaFoldDB" id="A0A1E3K3F0"/>
<dbReference type="Proteomes" id="UP000095149">
    <property type="component" value="Unassembled WGS sequence"/>
</dbReference>
<accession>A0A1E3K3F0</accession>
<sequence length="277" mass="30989">MSDDNSEGWKDANQDSFKFYDPSTDTFTSSAPEGVPAFLSASSIAYGADVDKEILWPEQQEEQQLDPEEVVEARQRVAPLTTYWAEEVGRVREAAGIVAQNPVIQRQLSYLRSRPSRRRLDAKRIRVEPKFNFWNSRAKLAAWAICRCSLGTSVPDTVMARMTESNADFDDSVSELNIEGVPELKPNNLSEAAPVRTIVESMDLNQGTLRDIQEGALEVVTEQQLEETRDGNATARRQYHEKGWADLNPDFQRLVGSWSESLEALRSAGMTGPPPPL</sequence>